<sequence length="361" mass="41463">MSVMVASTSEHLNILFWDSTNKSFGEHTKNIKYARPHNESNKYLYFDCVDSNSGKHWLFTFELLCKNKVSFLKETYFTSPCDSAREPYNAYMQLWNNRQLTLAAKNGKKFVSGFNPSKKPTDILKQIKESSTFKDAPLPRDLHVSGMNLVQESEKNADDNEFGIINTTESESLLPQAANHTTPITKIVTDKVTDNTIPLATHDDIDNLTRKLSTQVEEHGFNVEVGDKVHSKKLLLFLKTEQKRVTSSRKGVVLKPVYITHRGHFDSNHSVLAVISPEQTTIIEPKRFYWYRKVPTIRMGFQPIFNTTICVHSSAYTLSKLVNRFKTDAQCYKTKALLNQTIREIKENERPTKDTLTHFFD</sequence>
<accession>A0A3A6TEI2</accession>
<dbReference type="EMBL" id="QYYH01000180">
    <property type="protein sequence ID" value="RJY05854.1"/>
    <property type="molecule type" value="Genomic_DNA"/>
</dbReference>
<evidence type="ECO:0000313" key="1">
    <source>
        <dbReference type="EMBL" id="RJY05854.1"/>
    </source>
</evidence>
<protein>
    <submittedName>
        <fullName evidence="1">Uncharacterized protein</fullName>
    </submittedName>
</protein>
<gene>
    <name evidence="1" type="ORF">D5R81_18385</name>
</gene>
<proteinExistence type="predicted"/>
<name>A0A3A6TEI2_9GAMM</name>
<organism evidence="1 2">
    <name type="scientific">Parashewanella spongiae</name>
    <dbReference type="NCBI Taxonomy" id="342950"/>
    <lineage>
        <taxon>Bacteria</taxon>
        <taxon>Pseudomonadati</taxon>
        <taxon>Pseudomonadota</taxon>
        <taxon>Gammaproteobacteria</taxon>
        <taxon>Alteromonadales</taxon>
        <taxon>Shewanellaceae</taxon>
        <taxon>Parashewanella</taxon>
    </lineage>
</organism>
<reference evidence="1 2" key="1">
    <citation type="submission" date="2018-09" db="EMBL/GenBank/DDBJ databases">
        <title>Phylogeny of the Shewanellaceae, and recommendation for two new genera, Pseudoshewanella and Parashewanella.</title>
        <authorList>
            <person name="Wang G."/>
        </authorList>
    </citation>
    <scope>NUCLEOTIDE SEQUENCE [LARGE SCALE GENOMIC DNA]</scope>
    <source>
        <strain evidence="1 2">KCTC 22492</strain>
    </source>
</reference>
<comment type="caution">
    <text evidence="1">The sequence shown here is derived from an EMBL/GenBank/DDBJ whole genome shotgun (WGS) entry which is preliminary data.</text>
</comment>
<dbReference type="RefSeq" id="WP_121855054.1">
    <property type="nucleotide sequence ID" value="NZ_CP037952.1"/>
</dbReference>
<evidence type="ECO:0000313" key="2">
    <source>
        <dbReference type="Proteomes" id="UP000273022"/>
    </source>
</evidence>
<keyword evidence="2" id="KW-1185">Reference proteome</keyword>
<dbReference type="AlphaFoldDB" id="A0A3A6TEI2"/>
<dbReference type="Proteomes" id="UP000273022">
    <property type="component" value="Unassembled WGS sequence"/>
</dbReference>